<dbReference type="InterPro" id="IPR051181">
    <property type="entry name" value="CAF1_poly(A)_ribonucleases"/>
</dbReference>
<evidence type="ECO:0000313" key="2">
    <source>
        <dbReference type="EMBL" id="UYV83258.1"/>
    </source>
</evidence>
<evidence type="ECO:0000313" key="3">
    <source>
        <dbReference type="Proteomes" id="UP001235939"/>
    </source>
</evidence>
<keyword evidence="3" id="KW-1185">Reference proteome</keyword>
<organism evidence="2 3">
    <name type="scientific">Cordylochernes scorpioides</name>
    <dbReference type="NCBI Taxonomy" id="51811"/>
    <lineage>
        <taxon>Eukaryota</taxon>
        <taxon>Metazoa</taxon>
        <taxon>Ecdysozoa</taxon>
        <taxon>Arthropoda</taxon>
        <taxon>Chelicerata</taxon>
        <taxon>Arachnida</taxon>
        <taxon>Pseudoscorpiones</taxon>
        <taxon>Cheliferoidea</taxon>
        <taxon>Chernetidae</taxon>
        <taxon>Cordylochernes</taxon>
    </lineage>
</organism>
<evidence type="ECO:0000256" key="1">
    <source>
        <dbReference type="ARBA" id="ARBA00008372"/>
    </source>
</evidence>
<accession>A0ABY6LQ95</accession>
<proteinExistence type="inferred from homology"/>
<dbReference type="InterPro" id="IPR036397">
    <property type="entry name" value="RNaseH_sf"/>
</dbReference>
<dbReference type="PANTHER" id="PTHR15092">
    <property type="entry name" value="POLY A -SPECIFIC RIBONUCLEASE/TARGET OF EGR1, MEMBER 1"/>
    <property type="match status" value="1"/>
</dbReference>
<dbReference type="InterPro" id="IPR006941">
    <property type="entry name" value="RNase_CAF1"/>
</dbReference>
<dbReference type="SUPFAM" id="SSF53098">
    <property type="entry name" value="Ribonuclease H-like"/>
    <property type="match status" value="1"/>
</dbReference>
<protein>
    <submittedName>
        <fullName evidence="2">PARN</fullName>
    </submittedName>
</protein>
<dbReference type="Gene3D" id="3.30.420.10">
    <property type="entry name" value="Ribonuclease H-like superfamily/Ribonuclease H"/>
    <property type="match status" value="2"/>
</dbReference>
<name>A0ABY6LQ95_9ARAC</name>
<dbReference type="Proteomes" id="UP001235939">
    <property type="component" value="Chromosome 23"/>
</dbReference>
<gene>
    <name evidence="2" type="ORF">LAZ67_23000312</name>
</gene>
<dbReference type="EMBL" id="CP092885">
    <property type="protein sequence ID" value="UYV83258.1"/>
    <property type="molecule type" value="Genomic_DNA"/>
</dbReference>
<dbReference type="PANTHER" id="PTHR15092:SF44">
    <property type="entry name" value="POLY(A)-SPECIFIC RIBONUCLEASE PARN"/>
    <property type="match status" value="1"/>
</dbReference>
<comment type="similarity">
    <text evidence="1">Belongs to the CAF1 family.</text>
</comment>
<dbReference type="InterPro" id="IPR012337">
    <property type="entry name" value="RNaseH-like_sf"/>
</dbReference>
<dbReference type="Pfam" id="PF04857">
    <property type="entry name" value="CAF1"/>
    <property type="match status" value="1"/>
</dbReference>
<reference evidence="2 3" key="1">
    <citation type="submission" date="2022-03" db="EMBL/GenBank/DDBJ databases">
        <title>A chromosomal length assembly of Cordylochernes scorpioides.</title>
        <authorList>
            <person name="Zeh D."/>
            <person name="Zeh J."/>
        </authorList>
    </citation>
    <scope>NUCLEOTIDE SEQUENCE [LARGE SCALE GENOMIC DNA]</scope>
    <source>
        <strain evidence="2">IN4F17</strain>
        <tissue evidence="2">Whole Body</tissue>
    </source>
</reference>
<sequence length="406" mass="46741">MQVTRNNFEATLPIIKEAIENADFLSIDGEFTGIETKNPLNPKDTSEERYKAISKDFDFILIQYGLCAFKFNKQTGCYEYKAFNFYIFSHQESRPTFSAQKSSLEFLASNGFDFGKLYQEGIPYLDNDRYNKLKTNLQKKHLEQEKDSKMNLDNSILEVNEEFVEDFRSKLKDILKSEDQKSSILEPLNPSENLKLSTCTAPSNVDKDKKIEKNTENTNNYLQELKTRQNQELKELENSRGFSKVIEMIANSGKVVVGHNMLLDILHTVHQFVAPLPQSYTEFKTLAKTSLNCFFDTKYITSTKNIKTIVKNTSLPGLIRRMRKDPFTLENIKASPGFEEYSLNKSTLHEAGYDAVITGAVLIGIHRYLCKRCGRKEIISSKSRVLSIYLNNVFVMFSENNSMYFQ</sequence>